<comment type="caution">
    <text evidence="2">The sequence shown here is derived from an EMBL/GenBank/DDBJ whole genome shotgun (WGS) entry which is preliminary data.</text>
</comment>
<dbReference type="EMBL" id="VENJ01000008">
    <property type="protein sequence ID" value="MTJ04455.1"/>
    <property type="molecule type" value="Genomic_DNA"/>
</dbReference>
<feature type="compositionally biased region" description="Basic and acidic residues" evidence="1">
    <location>
        <begin position="33"/>
        <end position="64"/>
    </location>
</feature>
<sequence length="64" mass="7216">MSQPVNLNKVRKARARADKRARADQNAASHGRTKAEKSRDRAEAAKAQRHLDQHRRDTTPEGEA</sequence>
<accession>A0A7C9L7P7</accession>
<evidence type="ECO:0000313" key="3">
    <source>
        <dbReference type="Proteomes" id="UP000483078"/>
    </source>
</evidence>
<dbReference type="RefSeq" id="WP_026757711.1">
    <property type="nucleotide sequence ID" value="NZ_VENJ01000008.1"/>
</dbReference>
<reference evidence="2 3" key="1">
    <citation type="submission" date="2019-06" db="EMBL/GenBank/DDBJ databases">
        <title>Enrichment of Autotrophic Halophilic Microorganisms from Red Sea Brine Pool Using Microbial Electrosynthesis System.</title>
        <authorList>
            <person name="Alqahtani M.F."/>
            <person name="Bajracharya S."/>
            <person name="Katuri K.P."/>
            <person name="Ali M."/>
            <person name="Saikaly P.E."/>
        </authorList>
    </citation>
    <scope>NUCLEOTIDE SEQUENCE [LARGE SCALE GENOMIC DNA]</scope>
    <source>
        <strain evidence="2">MES6</strain>
    </source>
</reference>
<evidence type="ECO:0000313" key="2">
    <source>
        <dbReference type="EMBL" id="MTJ04455.1"/>
    </source>
</evidence>
<feature type="region of interest" description="Disordered" evidence="1">
    <location>
        <begin position="1"/>
        <end position="64"/>
    </location>
</feature>
<proteinExistence type="predicted"/>
<protein>
    <submittedName>
        <fullName evidence="2">DUF4169 family protein</fullName>
    </submittedName>
</protein>
<dbReference type="InterPro" id="IPR025227">
    <property type="entry name" value="DUF4169"/>
</dbReference>
<name>A0A7C9L7P7_9RHOB</name>
<gene>
    <name evidence="2" type="ORF">FH759_07170</name>
</gene>
<evidence type="ECO:0000256" key="1">
    <source>
        <dbReference type="SAM" id="MobiDB-lite"/>
    </source>
</evidence>
<dbReference type="Proteomes" id="UP000483078">
    <property type="component" value="Unassembled WGS sequence"/>
</dbReference>
<organism evidence="2 3">
    <name type="scientific">Sediminimonas qiaohouensis</name>
    <dbReference type="NCBI Taxonomy" id="552061"/>
    <lineage>
        <taxon>Bacteria</taxon>
        <taxon>Pseudomonadati</taxon>
        <taxon>Pseudomonadota</taxon>
        <taxon>Alphaproteobacteria</taxon>
        <taxon>Rhodobacterales</taxon>
        <taxon>Roseobacteraceae</taxon>
        <taxon>Sediminimonas</taxon>
    </lineage>
</organism>
<dbReference type="Pfam" id="PF13770">
    <property type="entry name" value="DUF4169"/>
    <property type="match status" value="1"/>
</dbReference>
<dbReference type="AlphaFoldDB" id="A0A7C9L7P7"/>